<gene>
    <name evidence="6" type="ORF">RHRU231_960006</name>
</gene>
<dbReference type="GO" id="GO:0016042">
    <property type="term" value="P:lipid catabolic process"/>
    <property type="evidence" value="ECO:0007669"/>
    <property type="project" value="UniProtKB-UniRule"/>
</dbReference>
<evidence type="ECO:0000259" key="5">
    <source>
        <dbReference type="PROSITE" id="PS51635"/>
    </source>
</evidence>
<dbReference type="Pfam" id="PF01734">
    <property type="entry name" value="Patatin"/>
    <property type="match status" value="1"/>
</dbReference>
<feature type="short sequence motif" description="GXSXG" evidence="4">
    <location>
        <begin position="41"/>
        <end position="45"/>
    </location>
</feature>
<sequence length="398" mass="42111">MSETVGLVVSGAGARGAYEAGAIASLLPHLPRSERPPILVGTSAGALNVVGLAAFAGDGYKSATHKIVSLWSTVGLDDVFGPVGTLVGTGLRYLGQAAGLDVTLPSLLDTERMRDLLTSLICWEDLHANIRSGAIGAVAVTATSVATRGTVVFVEKHPSVPLPDYDEQRNITYVETELSVEHVLASAAVPVLFRPVRVTEPAAWAGWYVDGGLQLNTPLKPALALGADTLGVVATQPRHWIEQPAADLAPGDDEPPDVFGAAALVLRAVLSDRMIEDLHQLEVRNDRLMRIRAAGVDSADVTSDREIEVRFAGPSLEQAYDLGRLAYDIYSEKGAGVGGLRHPWLSVLGRLVGGTREDHGDLLSFLLFDPDFTSAAAELGLAALHRLASREQAPRTSS</sequence>
<dbReference type="InterPro" id="IPR016035">
    <property type="entry name" value="Acyl_Trfase/lysoPLipase"/>
</dbReference>
<keyword evidence="1 4" id="KW-0378">Hydrolase</keyword>
<evidence type="ECO:0000256" key="2">
    <source>
        <dbReference type="ARBA" id="ARBA00022963"/>
    </source>
</evidence>
<evidence type="ECO:0000256" key="4">
    <source>
        <dbReference type="PROSITE-ProRule" id="PRU01161"/>
    </source>
</evidence>
<feature type="short sequence motif" description="DGA/G" evidence="4">
    <location>
        <begin position="210"/>
        <end position="212"/>
    </location>
</feature>
<dbReference type="PROSITE" id="PS51635">
    <property type="entry name" value="PNPLA"/>
    <property type="match status" value="1"/>
</dbReference>
<feature type="active site" description="Proton acceptor" evidence="4">
    <location>
        <position position="210"/>
    </location>
</feature>
<dbReference type="InterPro" id="IPR050301">
    <property type="entry name" value="NTE"/>
</dbReference>
<evidence type="ECO:0000256" key="1">
    <source>
        <dbReference type="ARBA" id="ARBA00022801"/>
    </source>
</evidence>
<reference evidence="6 7" key="1">
    <citation type="journal article" date="2014" name="Genome Announc.">
        <title>Draft Genome Sequence of Propane- and Butane-Oxidizing Actinobacterium Rhodococcus ruber IEGM 231.</title>
        <authorList>
            <person name="Ivshina I.B."/>
            <person name="Kuyukina M.S."/>
            <person name="Krivoruchko A.V."/>
            <person name="Barbe V."/>
            <person name="Fischer C."/>
        </authorList>
    </citation>
    <scope>NUCLEOTIDE SEQUENCE [LARGE SCALE GENOMIC DNA]</scope>
</reference>
<dbReference type="InterPro" id="IPR002641">
    <property type="entry name" value="PNPLA_dom"/>
</dbReference>
<protein>
    <submittedName>
        <fullName evidence="6">Putative phospholipase</fullName>
    </submittedName>
</protein>
<feature type="active site" description="Nucleophile" evidence="4">
    <location>
        <position position="43"/>
    </location>
</feature>
<feature type="domain" description="PNPLA" evidence="5">
    <location>
        <begin position="7"/>
        <end position="223"/>
    </location>
</feature>
<dbReference type="AlphaFoldDB" id="A0A098BWA0"/>
<dbReference type="PANTHER" id="PTHR14226:SF57">
    <property type="entry name" value="BLR7027 PROTEIN"/>
    <property type="match status" value="1"/>
</dbReference>
<dbReference type="EMBL" id="CCSD01000112">
    <property type="protein sequence ID" value="CDZ92477.1"/>
    <property type="molecule type" value="Genomic_DNA"/>
</dbReference>
<evidence type="ECO:0000313" key="7">
    <source>
        <dbReference type="Proteomes" id="UP000042997"/>
    </source>
</evidence>
<proteinExistence type="predicted"/>
<dbReference type="Proteomes" id="UP000042997">
    <property type="component" value="Unassembled WGS sequence"/>
</dbReference>
<name>A0A098BWA0_9NOCA</name>
<dbReference type="SUPFAM" id="SSF52151">
    <property type="entry name" value="FabD/lysophospholipase-like"/>
    <property type="match status" value="1"/>
</dbReference>
<dbReference type="Gene3D" id="3.40.1090.10">
    <property type="entry name" value="Cytosolic phospholipase A2 catalytic domain"/>
    <property type="match status" value="1"/>
</dbReference>
<dbReference type="PANTHER" id="PTHR14226">
    <property type="entry name" value="NEUROPATHY TARGET ESTERASE/SWISS CHEESE D.MELANOGASTER"/>
    <property type="match status" value="1"/>
</dbReference>
<organism evidence="6 7">
    <name type="scientific">Rhodococcus ruber</name>
    <dbReference type="NCBI Taxonomy" id="1830"/>
    <lineage>
        <taxon>Bacteria</taxon>
        <taxon>Bacillati</taxon>
        <taxon>Actinomycetota</taxon>
        <taxon>Actinomycetes</taxon>
        <taxon>Mycobacteriales</taxon>
        <taxon>Nocardiaceae</taxon>
        <taxon>Rhodococcus</taxon>
    </lineage>
</organism>
<evidence type="ECO:0000313" key="6">
    <source>
        <dbReference type="EMBL" id="CDZ92477.1"/>
    </source>
</evidence>
<dbReference type="GO" id="GO:0016787">
    <property type="term" value="F:hydrolase activity"/>
    <property type="evidence" value="ECO:0007669"/>
    <property type="project" value="UniProtKB-UniRule"/>
</dbReference>
<keyword evidence="3 4" id="KW-0443">Lipid metabolism</keyword>
<accession>A0A098BWA0</accession>
<evidence type="ECO:0000256" key="3">
    <source>
        <dbReference type="ARBA" id="ARBA00023098"/>
    </source>
</evidence>
<feature type="short sequence motif" description="GXGXXG" evidence="4">
    <location>
        <begin position="11"/>
        <end position="16"/>
    </location>
</feature>
<keyword evidence="2 4" id="KW-0442">Lipid degradation</keyword>
<dbReference type="eggNOG" id="COG1752">
    <property type="taxonomic scope" value="Bacteria"/>
</dbReference>